<organism evidence="2 3">
    <name type="scientific">Diplodia seriata</name>
    <dbReference type="NCBI Taxonomy" id="420778"/>
    <lineage>
        <taxon>Eukaryota</taxon>
        <taxon>Fungi</taxon>
        <taxon>Dikarya</taxon>
        <taxon>Ascomycota</taxon>
        <taxon>Pezizomycotina</taxon>
        <taxon>Dothideomycetes</taxon>
        <taxon>Dothideomycetes incertae sedis</taxon>
        <taxon>Botryosphaeriales</taxon>
        <taxon>Botryosphaeriaceae</taxon>
        <taxon>Diplodia</taxon>
    </lineage>
</organism>
<reference evidence="2 3" key="1">
    <citation type="submission" date="2015-03" db="EMBL/GenBank/DDBJ databases">
        <authorList>
            <person name="Morales-Cruz A."/>
            <person name="Amrine K.C."/>
            <person name="Cantu D."/>
        </authorList>
    </citation>
    <scope>NUCLEOTIDE SEQUENCE [LARGE SCALE GENOMIC DNA]</scope>
    <source>
        <strain evidence="2">DS831</strain>
    </source>
</reference>
<dbReference type="Proteomes" id="UP000034182">
    <property type="component" value="Unassembled WGS sequence"/>
</dbReference>
<sequence>MPTPPSSSNPAAAAPPPPASTAPHPADDDGLRQQHQHLPPAPRDHPRRRKLERTASARARLLELPAELRQLILTEALHDPAGVRVVGGDAPQVVSSNAVVPTLAALLLVSRAVRAEALRVFASCNRFAVDNAAGLLVLLTVVGAEGRPQLRRADVAFARPTGCGFIESPEALREALRMLEEGGKEGGSSSSCSPRLKLTVDLSLRAAQAPWNHAHARENEHCHHYPESAKNKAGRNFWIHPASVRDTPHAEDLRRLVARAIAVRWSGSPQYSWSSAADDSLDFVRKSEEWLRPADEPGFEYVCSWEALPPAPLSEAKWKDGDGVVRLVAEARRV</sequence>
<gene>
    <name evidence="2" type="ORF">UCDDS831_g00015</name>
</gene>
<dbReference type="AlphaFoldDB" id="A0A0G2HKU5"/>
<name>A0A0G2HKU5_9PEZI</name>
<accession>A0A0G2HKU5</accession>
<protein>
    <submittedName>
        <fullName evidence="2">Uncharacterized protein</fullName>
    </submittedName>
</protein>
<comment type="caution">
    <text evidence="2">The sequence shown here is derived from an EMBL/GenBank/DDBJ whole genome shotgun (WGS) entry which is preliminary data.</text>
</comment>
<feature type="compositionally biased region" description="Pro residues" evidence="1">
    <location>
        <begin position="1"/>
        <end position="20"/>
    </location>
</feature>
<evidence type="ECO:0000313" key="3">
    <source>
        <dbReference type="Proteomes" id="UP000034182"/>
    </source>
</evidence>
<evidence type="ECO:0000256" key="1">
    <source>
        <dbReference type="SAM" id="MobiDB-lite"/>
    </source>
</evidence>
<reference evidence="2 3" key="2">
    <citation type="submission" date="2015-05" db="EMBL/GenBank/DDBJ databases">
        <title>Distinctive expansion of gene families associated with plant cell wall degradation and secondary metabolism in the genomes of grapevine trunk pathogens.</title>
        <authorList>
            <person name="Lawrence D.P."/>
            <person name="Travadon R."/>
            <person name="Rolshausen P.E."/>
            <person name="Baumgartner K."/>
        </authorList>
    </citation>
    <scope>NUCLEOTIDE SEQUENCE [LARGE SCALE GENOMIC DNA]</scope>
    <source>
        <strain evidence="2">DS831</strain>
    </source>
</reference>
<feature type="region of interest" description="Disordered" evidence="1">
    <location>
        <begin position="1"/>
        <end position="49"/>
    </location>
</feature>
<dbReference type="EMBL" id="LAQI01000001">
    <property type="protein sequence ID" value="KKY28930.1"/>
    <property type="molecule type" value="Genomic_DNA"/>
</dbReference>
<evidence type="ECO:0000313" key="2">
    <source>
        <dbReference type="EMBL" id="KKY28930.1"/>
    </source>
</evidence>
<proteinExistence type="predicted"/>